<dbReference type="Gene3D" id="3.40.50.620">
    <property type="entry name" value="HUPs"/>
    <property type="match status" value="1"/>
</dbReference>
<dbReference type="OrthoDB" id="1336645at2"/>
<dbReference type="STRING" id="1121898.GCA_000422725_03275"/>
<dbReference type="RefSeq" id="WP_026991253.1">
    <property type="nucleotide sequence ID" value="NZ_AUGP01000028.1"/>
</dbReference>
<sequence length="240" mass="26604">MKNILIPTTLEADTIGAVKTAAQHASGHNCAVVLMLVCDVPDTYSAGYLLQKIKPAYTTAQSDVLTRCKQLIKATPNCVLQVHLQYGMSAPLLKNIIEHKAIGLTLLTPSYKQEKEKIYRYCTALLLNSKCPILHLGQNCTGQQLNKAMYLEQEKTTIGLPQLQRLLKGRFSFTIVSRATLAEEHNPEDLAPLLAETIFKNDIDLLVETRKPEKLKLSKKSKMSVNEALGMPVLSLCETI</sequence>
<dbReference type="Proteomes" id="UP000030111">
    <property type="component" value="Unassembled WGS sequence"/>
</dbReference>
<dbReference type="AlphaFoldDB" id="A0A0A2MHM1"/>
<gene>
    <name evidence="1" type="ORF">Q766_14715</name>
</gene>
<dbReference type="eggNOG" id="ENOG5032PNA">
    <property type="taxonomic scope" value="Bacteria"/>
</dbReference>
<dbReference type="SUPFAM" id="SSF52402">
    <property type="entry name" value="Adenine nucleotide alpha hydrolases-like"/>
    <property type="match status" value="1"/>
</dbReference>
<evidence type="ECO:0008006" key="3">
    <source>
        <dbReference type="Google" id="ProtNLM"/>
    </source>
</evidence>
<reference evidence="1 2" key="1">
    <citation type="submission" date="2013-09" db="EMBL/GenBank/DDBJ databases">
        <authorList>
            <person name="Zeng Z."/>
            <person name="Chen C."/>
        </authorList>
    </citation>
    <scope>NUCLEOTIDE SEQUENCE [LARGE SCALE GENOMIC DNA]</scope>
    <source>
        <strain evidence="1 2">WB 4.1-42</strain>
    </source>
</reference>
<keyword evidence="2" id="KW-1185">Reference proteome</keyword>
<protein>
    <recommendedName>
        <fullName evidence="3">UspA domain-containing protein</fullName>
    </recommendedName>
</protein>
<dbReference type="InterPro" id="IPR014729">
    <property type="entry name" value="Rossmann-like_a/b/a_fold"/>
</dbReference>
<proteinExistence type="predicted"/>
<dbReference type="EMBL" id="JRLY01000012">
    <property type="protein sequence ID" value="KGO92137.1"/>
    <property type="molecule type" value="Genomic_DNA"/>
</dbReference>
<organism evidence="1 2">
    <name type="scientific">Flavobacterium subsaxonicum WB 4.1-42 = DSM 21790</name>
    <dbReference type="NCBI Taxonomy" id="1121898"/>
    <lineage>
        <taxon>Bacteria</taxon>
        <taxon>Pseudomonadati</taxon>
        <taxon>Bacteroidota</taxon>
        <taxon>Flavobacteriia</taxon>
        <taxon>Flavobacteriales</taxon>
        <taxon>Flavobacteriaceae</taxon>
        <taxon>Flavobacterium</taxon>
    </lineage>
</organism>
<comment type="caution">
    <text evidence="1">The sequence shown here is derived from an EMBL/GenBank/DDBJ whole genome shotgun (WGS) entry which is preliminary data.</text>
</comment>
<accession>A0A0A2MHM1</accession>
<evidence type="ECO:0000313" key="2">
    <source>
        <dbReference type="Proteomes" id="UP000030111"/>
    </source>
</evidence>
<name>A0A0A2MHM1_9FLAO</name>
<evidence type="ECO:0000313" key="1">
    <source>
        <dbReference type="EMBL" id="KGO92137.1"/>
    </source>
</evidence>